<proteinExistence type="predicted"/>
<keyword evidence="2" id="KW-0812">Transmembrane</keyword>
<keyword evidence="4" id="KW-1185">Reference proteome</keyword>
<dbReference type="OrthoDB" id="433041at2759"/>
<evidence type="ECO:0000256" key="1">
    <source>
        <dbReference type="SAM" id="MobiDB-lite"/>
    </source>
</evidence>
<name>A0A812WWK6_SYMPI</name>
<evidence type="ECO:0000313" key="3">
    <source>
        <dbReference type="EMBL" id="CAE7705315.1"/>
    </source>
</evidence>
<gene>
    <name evidence="3" type="ORF">SPIL2461_LOCUS19900</name>
</gene>
<comment type="caution">
    <text evidence="3">The sequence shown here is derived from an EMBL/GenBank/DDBJ whole genome shotgun (WGS) entry which is preliminary data.</text>
</comment>
<reference evidence="3" key="1">
    <citation type="submission" date="2021-02" db="EMBL/GenBank/DDBJ databases">
        <authorList>
            <person name="Dougan E. K."/>
            <person name="Rhodes N."/>
            <person name="Thang M."/>
            <person name="Chan C."/>
        </authorList>
    </citation>
    <scope>NUCLEOTIDE SEQUENCE</scope>
</reference>
<feature type="compositionally biased region" description="Basic and acidic residues" evidence="1">
    <location>
        <begin position="155"/>
        <end position="166"/>
    </location>
</feature>
<keyword evidence="2" id="KW-1133">Transmembrane helix</keyword>
<feature type="transmembrane region" description="Helical" evidence="2">
    <location>
        <begin position="112"/>
        <end position="136"/>
    </location>
</feature>
<feature type="region of interest" description="Disordered" evidence="1">
    <location>
        <begin position="145"/>
        <end position="191"/>
    </location>
</feature>
<organism evidence="3 4">
    <name type="scientific">Symbiodinium pilosum</name>
    <name type="common">Dinoflagellate</name>
    <dbReference type="NCBI Taxonomy" id="2952"/>
    <lineage>
        <taxon>Eukaryota</taxon>
        <taxon>Sar</taxon>
        <taxon>Alveolata</taxon>
        <taxon>Dinophyceae</taxon>
        <taxon>Suessiales</taxon>
        <taxon>Symbiodiniaceae</taxon>
        <taxon>Symbiodinium</taxon>
    </lineage>
</organism>
<sequence length="191" mass="20670">MIIPMPAVGAMGGPPSAYALSRRPWVNFVLFLQSVFCIARIVLFLDIMGAFLMAIMIAVGYFGIREEINIQLLCYWGMMCLINGAFDLVKLIDVLVKSHMPLFSSRATPEYNIANGVALGIPVATLLGVPLAWWLYQDYAGGGEPSPLPGPGPGYRDREGESRYTERSSLLGSGAGTFTAFEGEGRRLGAT</sequence>
<evidence type="ECO:0000313" key="4">
    <source>
        <dbReference type="Proteomes" id="UP000649617"/>
    </source>
</evidence>
<dbReference type="AlphaFoldDB" id="A0A812WWK6"/>
<dbReference type="EMBL" id="CAJNIZ010044935">
    <property type="protein sequence ID" value="CAE7705315.1"/>
    <property type="molecule type" value="Genomic_DNA"/>
</dbReference>
<keyword evidence="2" id="KW-0472">Membrane</keyword>
<feature type="transmembrane region" description="Helical" evidence="2">
    <location>
        <begin position="28"/>
        <end position="61"/>
    </location>
</feature>
<feature type="transmembrane region" description="Helical" evidence="2">
    <location>
        <begin position="73"/>
        <end position="92"/>
    </location>
</feature>
<evidence type="ECO:0000256" key="2">
    <source>
        <dbReference type="SAM" id="Phobius"/>
    </source>
</evidence>
<accession>A0A812WWK6</accession>
<dbReference type="Proteomes" id="UP000649617">
    <property type="component" value="Unassembled WGS sequence"/>
</dbReference>
<protein>
    <submittedName>
        <fullName evidence="3">Uncharacterized protein</fullName>
    </submittedName>
</protein>